<evidence type="ECO:0000313" key="2">
    <source>
        <dbReference type="EMBL" id="CDG19588.1"/>
    </source>
</evidence>
<reference evidence="2 3" key="1">
    <citation type="submission" date="2013-07" db="EMBL/GenBank/DDBJ databases">
        <authorList>
            <person name="Genoscope - CEA"/>
        </authorList>
    </citation>
    <scope>NUCLEOTIDE SEQUENCE [LARGE SCALE GENOMIC DNA]</scope>
    <source>
        <strain evidence="3">FRM16 / DSM 17909</strain>
    </source>
</reference>
<feature type="transmembrane region" description="Helical" evidence="1">
    <location>
        <begin position="44"/>
        <end position="67"/>
    </location>
</feature>
<evidence type="ECO:0000256" key="1">
    <source>
        <dbReference type="SAM" id="Phobius"/>
    </source>
</evidence>
<accession>A0A068QX85</accession>
<evidence type="ECO:0000313" key="3">
    <source>
        <dbReference type="Proteomes" id="UP000032721"/>
    </source>
</evidence>
<keyword evidence="1" id="KW-1133">Transmembrane helix</keyword>
<dbReference type="KEGG" id="xdo:XDD1_3903"/>
<keyword evidence="1" id="KW-0812">Transmembrane</keyword>
<keyword evidence="1" id="KW-0472">Membrane</keyword>
<organism evidence="2 3">
    <name type="scientific">Xenorhabdus doucetiae</name>
    <dbReference type="NCBI Taxonomy" id="351671"/>
    <lineage>
        <taxon>Bacteria</taxon>
        <taxon>Pseudomonadati</taxon>
        <taxon>Pseudomonadota</taxon>
        <taxon>Gammaproteobacteria</taxon>
        <taxon>Enterobacterales</taxon>
        <taxon>Morganellaceae</taxon>
        <taxon>Xenorhabdus</taxon>
    </lineage>
</organism>
<name>A0A068QX85_9GAMM</name>
<gene>
    <name evidence="2" type="ORF">XDD1_3903</name>
</gene>
<dbReference type="Proteomes" id="UP000032721">
    <property type="component" value="Chromosome"/>
</dbReference>
<proteinExistence type="predicted"/>
<dbReference type="AlphaFoldDB" id="A0A068QX85"/>
<dbReference type="HOGENOM" id="CLU_2453937_0_0_6"/>
<feature type="transmembrane region" description="Helical" evidence="1">
    <location>
        <begin position="7"/>
        <end position="32"/>
    </location>
</feature>
<dbReference type="EMBL" id="FO704550">
    <property type="protein sequence ID" value="CDG19588.1"/>
    <property type="molecule type" value="Genomic_DNA"/>
</dbReference>
<protein>
    <submittedName>
        <fullName evidence="2">Uncharacterized protein</fullName>
    </submittedName>
</protein>
<sequence length="89" mass="10705">MSYLIINLVYIFSCLFIYDISKSAFTSLLLSMRGVRKPYNHKDYAHHFLLFNFLMTRVDSYSMFYVLPGNHHQVRRKIYIYLLKQGKLT</sequence>